<organism evidence="1 2">
    <name type="scientific">Peronospora matthiolae</name>
    <dbReference type="NCBI Taxonomy" id="2874970"/>
    <lineage>
        <taxon>Eukaryota</taxon>
        <taxon>Sar</taxon>
        <taxon>Stramenopiles</taxon>
        <taxon>Oomycota</taxon>
        <taxon>Peronosporomycetes</taxon>
        <taxon>Peronosporales</taxon>
        <taxon>Peronosporaceae</taxon>
        <taxon>Peronospora</taxon>
    </lineage>
</organism>
<name>A0AAV1TVA1_9STRA</name>
<evidence type="ECO:0000313" key="1">
    <source>
        <dbReference type="EMBL" id="CAK7925377.1"/>
    </source>
</evidence>
<dbReference type="AlphaFoldDB" id="A0AAV1TVA1"/>
<proteinExistence type="predicted"/>
<sequence>MQEKKLSYFFQELRTLIAAVQLDPRLKKVRVTIFKEEVRTGVVRTEVFRVHPSTFEEAVDMALNTKFNVGAACFRIHGRVQRSFDGVEHMEFSPAEEEEVELQDVEH</sequence>
<evidence type="ECO:0000313" key="2">
    <source>
        <dbReference type="Proteomes" id="UP001162060"/>
    </source>
</evidence>
<protein>
    <submittedName>
        <fullName evidence="1">Uncharacterized protein</fullName>
    </submittedName>
</protein>
<dbReference type="Proteomes" id="UP001162060">
    <property type="component" value="Unassembled WGS sequence"/>
</dbReference>
<gene>
    <name evidence="1" type="ORF">PM001_LOCUS10527</name>
</gene>
<accession>A0AAV1TVA1</accession>
<dbReference type="EMBL" id="CAKLBY020000086">
    <property type="protein sequence ID" value="CAK7925377.1"/>
    <property type="molecule type" value="Genomic_DNA"/>
</dbReference>
<comment type="caution">
    <text evidence="1">The sequence shown here is derived from an EMBL/GenBank/DDBJ whole genome shotgun (WGS) entry which is preliminary data.</text>
</comment>
<reference evidence="1" key="1">
    <citation type="submission" date="2024-01" db="EMBL/GenBank/DDBJ databases">
        <authorList>
            <person name="Webb A."/>
        </authorList>
    </citation>
    <scope>NUCLEOTIDE SEQUENCE</scope>
    <source>
        <strain evidence="1">Pm1</strain>
    </source>
</reference>